<dbReference type="SUPFAM" id="SSF161098">
    <property type="entry name" value="MetI-like"/>
    <property type="match status" value="1"/>
</dbReference>
<evidence type="ECO:0000256" key="5">
    <source>
        <dbReference type="ARBA" id="ARBA00023136"/>
    </source>
</evidence>
<evidence type="ECO:0000256" key="1">
    <source>
        <dbReference type="ARBA" id="ARBA00004141"/>
    </source>
</evidence>
<keyword evidence="5 6" id="KW-0472">Membrane</keyword>
<dbReference type="GO" id="GO:0055085">
    <property type="term" value="P:transmembrane transport"/>
    <property type="evidence" value="ECO:0007669"/>
    <property type="project" value="InterPro"/>
</dbReference>
<feature type="transmembrane region" description="Helical" evidence="6">
    <location>
        <begin position="156"/>
        <end position="180"/>
    </location>
</feature>
<comment type="caution">
    <text evidence="8">The sequence shown here is derived from an EMBL/GenBank/DDBJ whole genome shotgun (WGS) entry which is preliminary data.</text>
</comment>
<dbReference type="PANTHER" id="PTHR30177">
    <property type="entry name" value="GLYCINE BETAINE/L-PROLINE TRANSPORT SYSTEM PERMEASE PROTEIN PROW"/>
    <property type="match status" value="1"/>
</dbReference>
<sequence>MTILDWFLDPAQWAGADSIPVQVGYHLLYSGTALLIALAIAVPLGVYIGYTGRGELLVAGVANALRALPTFGLLVLVVMLVAPHIGSRLAFVGPTIVVLVLLAAPPILSGTVAGIQGADPGAVGAARATGYTRPQILWHVQVPCALPLFLSGVRNATLQIVSTATVAAYVSLKGLGRYIIDGRASSDYTQMAAGAILVAVVALALELAFLGLERAVVSPGLTRAQLPILRRTSRVRPGVVPPASPREATP</sequence>
<evidence type="ECO:0000259" key="7">
    <source>
        <dbReference type="PROSITE" id="PS50928"/>
    </source>
</evidence>
<feature type="transmembrane region" description="Helical" evidence="6">
    <location>
        <begin position="27"/>
        <end position="50"/>
    </location>
</feature>
<dbReference type="InterPro" id="IPR000515">
    <property type="entry name" value="MetI-like"/>
</dbReference>
<accession>A0AA41QEB4</accession>
<proteinExistence type="inferred from homology"/>
<keyword evidence="3 6" id="KW-0812">Transmembrane</keyword>
<keyword evidence="2 6" id="KW-0813">Transport</keyword>
<reference evidence="8" key="1">
    <citation type="submission" date="2022-01" db="EMBL/GenBank/DDBJ databases">
        <title>Antribacter sp. nov., isolated from Guizhou of China.</title>
        <authorList>
            <person name="Chengliang C."/>
            <person name="Ya Z."/>
        </authorList>
    </citation>
    <scope>NUCLEOTIDE SEQUENCE</scope>
    <source>
        <strain evidence="8">KLBMP 9083</strain>
    </source>
</reference>
<evidence type="ECO:0000256" key="3">
    <source>
        <dbReference type="ARBA" id="ARBA00022692"/>
    </source>
</evidence>
<feature type="transmembrane region" description="Helical" evidence="6">
    <location>
        <begin position="192"/>
        <end position="212"/>
    </location>
</feature>
<comment type="similarity">
    <text evidence="6">Belongs to the binding-protein-dependent transport system permease family.</text>
</comment>
<dbReference type="InterPro" id="IPR035906">
    <property type="entry name" value="MetI-like_sf"/>
</dbReference>
<dbReference type="CDD" id="cd06261">
    <property type="entry name" value="TM_PBP2"/>
    <property type="match status" value="1"/>
</dbReference>
<keyword evidence="9" id="KW-1185">Reference proteome</keyword>
<protein>
    <submittedName>
        <fullName evidence="8">ABC transporter permease</fullName>
    </submittedName>
</protein>
<feature type="transmembrane region" description="Helical" evidence="6">
    <location>
        <begin position="89"/>
        <end position="108"/>
    </location>
</feature>
<evidence type="ECO:0000256" key="2">
    <source>
        <dbReference type="ARBA" id="ARBA00022448"/>
    </source>
</evidence>
<dbReference type="PROSITE" id="PS50928">
    <property type="entry name" value="ABC_TM1"/>
    <property type="match status" value="1"/>
</dbReference>
<feature type="transmembrane region" description="Helical" evidence="6">
    <location>
        <begin position="56"/>
        <end position="82"/>
    </location>
</feature>
<evidence type="ECO:0000256" key="4">
    <source>
        <dbReference type="ARBA" id="ARBA00022989"/>
    </source>
</evidence>
<dbReference type="Pfam" id="PF00528">
    <property type="entry name" value="BPD_transp_1"/>
    <property type="match status" value="1"/>
</dbReference>
<comment type="subcellular location">
    <subcellularLocation>
        <location evidence="6">Cell membrane</location>
        <topology evidence="6">Multi-pass membrane protein</topology>
    </subcellularLocation>
    <subcellularLocation>
        <location evidence="1">Membrane</location>
        <topology evidence="1">Multi-pass membrane protein</topology>
    </subcellularLocation>
</comment>
<dbReference type="EMBL" id="JAKGSG010000035">
    <property type="protein sequence ID" value="MCF4121894.1"/>
    <property type="molecule type" value="Genomic_DNA"/>
</dbReference>
<dbReference type="Gene3D" id="1.10.3720.10">
    <property type="entry name" value="MetI-like"/>
    <property type="match status" value="1"/>
</dbReference>
<dbReference type="GO" id="GO:0031460">
    <property type="term" value="P:glycine betaine transport"/>
    <property type="evidence" value="ECO:0007669"/>
    <property type="project" value="TreeGrafter"/>
</dbReference>
<feature type="domain" description="ABC transmembrane type-1" evidence="7">
    <location>
        <begin position="23"/>
        <end position="209"/>
    </location>
</feature>
<gene>
    <name evidence="8" type="ORF">L1785_13000</name>
</gene>
<organism evidence="8 9">
    <name type="scientific">Antribacter soli</name>
    <dbReference type="NCBI Taxonomy" id="2910976"/>
    <lineage>
        <taxon>Bacteria</taxon>
        <taxon>Bacillati</taxon>
        <taxon>Actinomycetota</taxon>
        <taxon>Actinomycetes</taxon>
        <taxon>Micrococcales</taxon>
        <taxon>Promicromonosporaceae</taxon>
        <taxon>Antribacter</taxon>
    </lineage>
</organism>
<evidence type="ECO:0000313" key="8">
    <source>
        <dbReference type="EMBL" id="MCF4121894.1"/>
    </source>
</evidence>
<dbReference type="GO" id="GO:0005886">
    <property type="term" value="C:plasma membrane"/>
    <property type="evidence" value="ECO:0007669"/>
    <property type="project" value="UniProtKB-SubCell"/>
</dbReference>
<dbReference type="PANTHER" id="PTHR30177:SF33">
    <property type="entry name" value="POSSIBLE OSMOPROTECTANT (GLYCINE BETAINE_CARNITINE_CHOLINE_L-PROLINE) TRANSPORT INTEGRAL MEMBRANE PROTEIN ABC TRANSPORTER PROZ"/>
    <property type="match status" value="1"/>
</dbReference>
<evidence type="ECO:0000256" key="6">
    <source>
        <dbReference type="RuleBase" id="RU363032"/>
    </source>
</evidence>
<dbReference type="InterPro" id="IPR051204">
    <property type="entry name" value="ABC_transp_perm/SBD"/>
</dbReference>
<keyword evidence="4 6" id="KW-1133">Transmembrane helix</keyword>
<evidence type="ECO:0000313" key="9">
    <source>
        <dbReference type="Proteomes" id="UP001165405"/>
    </source>
</evidence>
<dbReference type="Proteomes" id="UP001165405">
    <property type="component" value="Unassembled WGS sequence"/>
</dbReference>
<dbReference type="AlphaFoldDB" id="A0AA41QEB4"/>
<name>A0AA41QEB4_9MICO</name>
<dbReference type="RefSeq" id="WP_236089691.1">
    <property type="nucleotide sequence ID" value="NZ_JAKGSG010000035.1"/>
</dbReference>